<dbReference type="InterPro" id="IPR015422">
    <property type="entry name" value="PyrdxlP-dep_Trfase_small"/>
</dbReference>
<evidence type="ECO:0000313" key="3">
    <source>
        <dbReference type="EMBL" id="SCY17155.1"/>
    </source>
</evidence>
<dbReference type="Pfam" id="PF00266">
    <property type="entry name" value="Aminotran_5"/>
    <property type="match status" value="1"/>
</dbReference>
<dbReference type="SUPFAM" id="SSF53383">
    <property type="entry name" value="PLP-dependent transferases"/>
    <property type="match status" value="1"/>
</dbReference>
<dbReference type="Proteomes" id="UP000183104">
    <property type="component" value="Unassembled WGS sequence"/>
</dbReference>
<dbReference type="GO" id="GO:0016829">
    <property type="term" value="F:lyase activity"/>
    <property type="evidence" value="ECO:0007669"/>
    <property type="project" value="UniProtKB-KW"/>
</dbReference>
<accession>A0A1G5DR30</accession>
<feature type="domain" description="Aminotransferase class V" evidence="2">
    <location>
        <begin position="47"/>
        <end position="378"/>
    </location>
</feature>
<name>A0A1G5DR30_9GAMM</name>
<dbReference type="InterPro" id="IPR000192">
    <property type="entry name" value="Aminotrans_V_dom"/>
</dbReference>
<keyword evidence="4" id="KW-1185">Reference proteome</keyword>
<sequence>MALPAGFRGLPDGGPLRYTPDMATENHHDDPLEPLVAAEFPVAERHIYLNHAAISPWPERTRRALQDFADGITRDGSLHFPEWQDKERQLRQRLAHLVNAPGPESVALVPNTSAGLSLVATGLDWRPGDNVVITDSEFPSNRMPWEALADQGVEVREAACTPAGEADCEANVLRLVDERTRVVSISSVQFGTGRALDLERIGRELAGTPTAFCVDAIQSLGAFPFDARAVHADFVAADGHKWLLGPEGLGVFYCAPEWLEGLRLHQWGWHMAEPFGDFDARQWEPAPTARRFEPGTPNTPSNHALEASLSLLQEVGVDRVGERIRERVDHLIAGLEDLPGVELISPVDPDRRAGIVTARFGDRTDTVYQALRDAGVQVLPRAGGVRFAPHFYNRLSELDRVLEIIRAA</sequence>
<dbReference type="STRING" id="381306.AN478_08305"/>
<evidence type="ECO:0000256" key="1">
    <source>
        <dbReference type="ARBA" id="ARBA00022898"/>
    </source>
</evidence>
<evidence type="ECO:0000259" key="2">
    <source>
        <dbReference type="Pfam" id="PF00266"/>
    </source>
</evidence>
<organism evidence="3 4">
    <name type="scientific">Thiohalorhabdus denitrificans</name>
    <dbReference type="NCBI Taxonomy" id="381306"/>
    <lineage>
        <taxon>Bacteria</taxon>
        <taxon>Pseudomonadati</taxon>
        <taxon>Pseudomonadota</taxon>
        <taxon>Gammaproteobacteria</taxon>
        <taxon>Thiohalorhabdales</taxon>
        <taxon>Thiohalorhabdaceae</taxon>
        <taxon>Thiohalorhabdus</taxon>
    </lineage>
</organism>
<dbReference type="AlphaFoldDB" id="A0A1G5DR30"/>
<dbReference type="Gene3D" id="3.90.1150.10">
    <property type="entry name" value="Aspartate Aminotransferase, domain 1"/>
    <property type="match status" value="1"/>
</dbReference>
<keyword evidence="1" id="KW-0663">Pyridoxal phosphate</keyword>
<reference evidence="4" key="1">
    <citation type="submission" date="2016-10" db="EMBL/GenBank/DDBJ databases">
        <authorList>
            <person name="Varghese N."/>
        </authorList>
    </citation>
    <scope>NUCLEOTIDE SEQUENCE [LARGE SCALE GENOMIC DNA]</scope>
    <source>
        <strain evidence="4">HL 19</strain>
    </source>
</reference>
<dbReference type="PANTHER" id="PTHR43586">
    <property type="entry name" value="CYSTEINE DESULFURASE"/>
    <property type="match status" value="1"/>
</dbReference>
<dbReference type="InterPro" id="IPR015424">
    <property type="entry name" value="PyrdxlP-dep_Trfase"/>
</dbReference>
<dbReference type="PANTHER" id="PTHR43586:SF15">
    <property type="entry name" value="BLR3095 PROTEIN"/>
    <property type="match status" value="1"/>
</dbReference>
<dbReference type="EMBL" id="FMUN01000003">
    <property type="protein sequence ID" value="SCY17155.1"/>
    <property type="molecule type" value="Genomic_DNA"/>
</dbReference>
<evidence type="ECO:0000313" key="4">
    <source>
        <dbReference type="Proteomes" id="UP000183104"/>
    </source>
</evidence>
<proteinExistence type="predicted"/>
<dbReference type="Gene3D" id="3.40.640.10">
    <property type="entry name" value="Type I PLP-dependent aspartate aminotransferase-like (Major domain)"/>
    <property type="match status" value="1"/>
</dbReference>
<dbReference type="InterPro" id="IPR015421">
    <property type="entry name" value="PyrdxlP-dep_Trfase_major"/>
</dbReference>
<gene>
    <name evidence="3" type="ORF">SAMN05661077_1429</name>
</gene>
<keyword evidence="3" id="KW-0456">Lyase</keyword>
<protein>
    <submittedName>
        <fullName evidence="3">Selenocysteine lyase/Cysteine desulfurase</fullName>
    </submittedName>
</protein>